<dbReference type="STRING" id="639004.SAMN04488239_10869"/>
<dbReference type="InterPro" id="IPR032710">
    <property type="entry name" value="NTF2-like_dom_sf"/>
</dbReference>
<accession>A0A1G6VKE7</accession>
<dbReference type="SUPFAM" id="SSF54427">
    <property type="entry name" value="NTF2-like"/>
    <property type="match status" value="1"/>
</dbReference>
<dbReference type="Gene3D" id="3.10.450.50">
    <property type="match status" value="1"/>
</dbReference>
<name>A0A1G6VKE7_9RHOB</name>
<keyword evidence="2" id="KW-1185">Reference proteome</keyword>
<dbReference type="EMBL" id="FMZV01000008">
    <property type="protein sequence ID" value="SDD53395.1"/>
    <property type="molecule type" value="Genomic_DNA"/>
</dbReference>
<protein>
    <recommendedName>
        <fullName evidence="3">SnoaL-like domain-containing protein</fullName>
    </recommendedName>
</protein>
<organism evidence="1 2">
    <name type="scientific">Ruegeria marina</name>
    <dbReference type="NCBI Taxonomy" id="639004"/>
    <lineage>
        <taxon>Bacteria</taxon>
        <taxon>Pseudomonadati</taxon>
        <taxon>Pseudomonadota</taxon>
        <taxon>Alphaproteobacteria</taxon>
        <taxon>Rhodobacterales</taxon>
        <taxon>Roseobacteraceae</taxon>
        <taxon>Ruegeria</taxon>
    </lineage>
</organism>
<proteinExistence type="predicted"/>
<evidence type="ECO:0000313" key="1">
    <source>
        <dbReference type="EMBL" id="SDD53395.1"/>
    </source>
</evidence>
<dbReference type="RefSeq" id="WP_093031930.1">
    <property type="nucleotide sequence ID" value="NZ_FMZV01000008.1"/>
</dbReference>
<evidence type="ECO:0000313" key="2">
    <source>
        <dbReference type="Proteomes" id="UP000199628"/>
    </source>
</evidence>
<reference evidence="2" key="1">
    <citation type="submission" date="2016-10" db="EMBL/GenBank/DDBJ databases">
        <authorList>
            <person name="Varghese N."/>
            <person name="Submissions S."/>
        </authorList>
    </citation>
    <scope>NUCLEOTIDE SEQUENCE [LARGE SCALE GENOMIC DNA]</scope>
    <source>
        <strain evidence="2">CGMCC 1.9108</strain>
    </source>
</reference>
<dbReference type="OrthoDB" id="7479079at2"/>
<dbReference type="AlphaFoldDB" id="A0A1G6VKE7"/>
<evidence type="ECO:0008006" key="3">
    <source>
        <dbReference type="Google" id="ProtNLM"/>
    </source>
</evidence>
<sequence>MTTALALLRRWVVEYFNGHNAEAARAFIAPDYALSIGDVVFAGRDEAWLPAVDIQMKAYPGLGMTVHQTLTGEDWAAIWFSEHGQTDERAAAWSGVGIYRSNGAVLTGCVAQEDYMTRRRQLKSGIADPVDPPAVAPWDIRPAPANPDAEAVVLEWLAHGWPCAEAQVRCDDDHITGTPLEFDVAETQIGELLSSGDHVAFNVRQVGTYRTGLPAPAAGPCAETLDCNGLLRVENGRVVSGRVIRDRMGLWSRMRAAV</sequence>
<dbReference type="Proteomes" id="UP000199628">
    <property type="component" value="Unassembled WGS sequence"/>
</dbReference>
<gene>
    <name evidence="1" type="ORF">SAMN04488239_10869</name>
</gene>